<evidence type="ECO:0000256" key="1">
    <source>
        <dbReference type="SAM" id="MobiDB-lite"/>
    </source>
</evidence>
<protein>
    <submittedName>
        <fullName evidence="2">Uncharacterized protein</fullName>
    </submittedName>
</protein>
<feature type="compositionally biased region" description="Basic and acidic residues" evidence="1">
    <location>
        <begin position="10"/>
        <end position="19"/>
    </location>
</feature>
<gene>
    <name evidence="2" type="ORF">CNECB9_1190014</name>
</gene>
<dbReference type="RefSeq" id="WP_340520003.1">
    <property type="nucleotide sequence ID" value="NZ_FMSH01000023.1"/>
</dbReference>
<proteinExistence type="predicted"/>
<accession>A0A1K0J6L0</accession>
<sequence>MDLPVQSIESLRKAGREAAEQGAAADANPYPPYGSHYRQWEHGHVWQLLDPRREEKV</sequence>
<organism evidence="2">
    <name type="scientific">Cupriavidus necator</name>
    <name type="common">Alcaligenes eutrophus</name>
    <name type="synonym">Ralstonia eutropha</name>
    <dbReference type="NCBI Taxonomy" id="106590"/>
    <lineage>
        <taxon>Bacteria</taxon>
        <taxon>Pseudomonadati</taxon>
        <taxon>Pseudomonadota</taxon>
        <taxon>Betaproteobacteria</taxon>
        <taxon>Burkholderiales</taxon>
        <taxon>Burkholderiaceae</taxon>
        <taxon>Cupriavidus</taxon>
    </lineage>
</organism>
<dbReference type="AlphaFoldDB" id="A0A1K0J6L0"/>
<name>A0A1K0J6L0_CUPNE</name>
<evidence type="ECO:0000313" key="2">
    <source>
        <dbReference type="EMBL" id="SCU73540.1"/>
    </source>
</evidence>
<reference evidence="2" key="1">
    <citation type="submission" date="2016-09" db="EMBL/GenBank/DDBJ databases">
        <authorList>
            <person name="Capua I."/>
            <person name="De Benedictis P."/>
            <person name="Joannis T."/>
            <person name="Lombin L.H."/>
            <person name="Cattoli G."/>
        </authorList>
    </citation>
    <scope>NUCLEOTIDE SEQUENCE</scope>
    <source>
        <strain evidence="2">B9</strain>
    </source>
</reference>
<feature type="region of interest" description="Disordered" evidence="1">
    <location>
        <begin position="1"/>
        <end position="34"/>
    </location>
</feature>
<dbReference type="EMBL" id="FMSH01000023">
    <property type="protein sequence ID" value="SCU73540.1"/>
    <property type="molecule type" value="Genomic_DNA"/>
</dbReference>